<evidence type="ECO:0000313" key="4">
    <source>
        <dbReference type="EMBL" id="RJT47615.1"/>
    </source>
</evidence>
<accession>A0A419NFF2</accession>
<keyword evidence="2" id="KW-0012">Acyltransferase</keyword>
<evidence type="ECO:0000259" key="3">
    <source>
        <dbReference type="PROSITE" id="PS51186"/>
    </source>
</evidence>
<dbReference type="GO" id="GO:0016747">
    <property type="term" value="F:acyltransferase activity, transferring groups other than amino-acyl groups"/>
    <property type="evidence" value="ECO:0007669"/>
    <property type="project" value="InterPro"/>
</dbReference>
<gene>
    <name evidence="4" type="ORF">D6C13_01000</name>
</gene>
<reference evidence="4 5" key="1">
    <citation type="submission" date="2018-09" db="EMBL/GenBank/DDBJ databases">
        <authorList>
            <person name="Le Fleche-Mateos A."/>
        </authorList>
    </citation>
    <scope>NUCLEOTIDE SEQUENCE [LARGE SCALE GENOMIC DNA]</scope>
    <source>
        <strain evidence="4 5">DSM 27399</strain>
    </source>
</reference>
<organism evidence="4 5">
    <name type="scientific">Rahnella woolbedingensis</name>
    <dbReference type="NCBI Taxonomy" id="1510574"/>
    <lineage>
        <taxon>Bacteria</taxon>
        <taxon>Pseudomonadati</taxon>
        <taxon>Pseudomonadota</taxon>
        <taxon>Gammaproteobacteria</taxon>
        <taxon>Enterobacterales</taxon>
        <taxon>Yersiniaceae</taxon>
        <taxon>Rahnella</taxon>
    </lineage>
</organism>
<evidence type="ECO:0000256" key="2">
    <source>
        <dbReference type="ARBA" id="ARBA00023315"/>
    </source>
</evidence>
<dbReference type="OrthoDB" id="6864670at2"/>
<protein>
    <submittedName>
        <fullName evidence="4">GNAT family N-acetyltransferase</fullName>
    </submittedName>
</protein>
<dbReference type="CDD" id="cd04301">
    <property type="entry name" value="NAT_SF"/>
    <property type="match status" value="1"/>
</dbReference>
<proteinExistence type="predicted"/>
<dbReference type="Gene3D" id="3.40.630.30">
    <property type="match status" value="1"/>
</dbReference>
<dbReference type="PANTHER" id="PTHR43877">
    <property type="entry name" value="AMINOALKYLPHOSPHONATE N-ACETYLTRANSFERASE-RELATED-RELATED"/>
    <property type="match status" value="1"/>
</dbReference>
<name>A0A419NFF2_9GAMM</name>
<dbReference type="RefSeq" id="WP_120130983.1">
    <property type="nucleotide sequence ID" value="NZ_RAHH01000001.1"/>
</dbReference>
<dbReference type="InterPro" id="IPR050832">
    <property type="entry name" value="Bact_Acetyltransf"/>
</dbReference>
<comment type="caution">
    <text evidence="4">The sequence shown here is derived from an EMBL/GenBank/DDBJ whole genome shotgun (WGS) entry which is preliminary data.</text>
</comment>
<dbReference type="InterPro" id="IPR000182">
    <property type="entry name" value="GNAT_dom"/>
</dbReference>
<dbReference type="AlphaFoldDB" id="A0A419NFF2"/>
<feature type="domain" description="N-acetyltransferase" evidence="3">
    <location>
        <begin position="1"/>
        <end position="172"/>
    </location>
</feature>
<sequence length="173" mass="19586">MEIREAVFADLSVLQRLGHETYRHYFGSLWQNNDELDAFLAEDFGDEVMRLSLNSPDSRWLVAEENGGAVGFARLDFNVQPETNVTTASGAKLCKLYFLPESRARGLGAKLFAAAERVAREHRQPVLWLDVLQSNLSAIGFYQRQGMHQMAETAYITAAQTTKLWVMKKDIND</sequence>
<keyword evidence="5" id="KW-1185">Reference proteome</keyword>
<dbReference type="InterPro" id="IPR016181">
    <property type="entry name" value="Acyl_CoA_acyltransferase"/>
</dbReference>
<evidence type="ECO:0000313" key="5">
    <source>
        <dbReference type="Proteomes" id="UP000284908"/>
    </source>
</evidence>
<dbReference type="Proteomes" id="UP000284908">
    <property type="component" value="Unassembled WGS sequence"/>
</dbReference>
<evidence type="ECO:0000256" key="1">
    <source>
        <dbReference type="ARBA" id="ARBA00022679"/>
    </source>
</evidence>
<dbReference type="SUPFAM" id="SSF55729">
    <property type="entry name" value="Acyl-CoA N-acyltransferases (Nat)"/>
    <property type="match status" value="1"/>
</dbReference>
<dbReference type="Pfam" id="PF00583">
    <property type="entry name" value="Acetyltransf_1"/>
    <property type="match status" value="1"/>
</dbReference>
<dbReference type="PROSITE" id="PS51186">
    <property type="entry name" value="GNAT"/>
    <property type="match status" value="1"/>
</dbReference>
<keyword evidence="1 4" id="KW-0808">Transferase</keyword>
<dbReference type="EMBL" id="RAHH01000001">
    <property type="protein sequence ID" value="RJT47615.1"/>
    <property type="molecule type" value="Genomic_DNA"/>
</dbReference>